<feature type="region of interest" description="Disordered" evidence="1">
    <location>
        <begin position="354"/>
        <end position="383"/>
    </location>
</feature>
<evidence type="ECO:0000313" key="3">
    <source>
        <dbReference type="EMBL" id="WAH42126.1"/>
    </source>
</evidence>
<feature type="signal peptide" evidence="2">
    <location>
        <begin position="1"/>
        <end position="31"/>
    </location>
</feature>
<dbReference type="Proteomes" id="UP001164761">
    <property type="component" value="Chromosome"/>
</dbReference>
<organism evidence="3 4">
    <name type="scientific">Alicyclobacillus fastidiosus</name>
    <dbReference type="NCBI Taxonomy" id="392011"/>
    <lineage>
        <taxon>Bacteria</taxon>
        <taxon>Bacillati</taxon>
        <taxon>Bacillota</taxon>
        <taxon>Bacilli</taxon>
        <taxon>Bacillales</taxon>
        <taxon>Alicyclobacillaceae</taxon>
        <taxon>Alicyclobacillus</taxon>
    </lineage>
</organism>
<proteinExistence type="predicted"/>
<evidence type="ECO:0000256" key="2">
    <source>
        <dbReference type="SAM" id="SignalP"/>
    </source>
</evidence>
<protein>
    <recommendedName>
        <fullName evidence="5">Copper amine oxidase-like N-terminal domain-containing protein</fullName>
    </recommendedName>
</protein>
<keyword evidence="4" id="KW-1185">Reference proteome</keyword>
<accession>A0ABY6ZIU5</accession>
<name>A0ABY6ZIU5_9BACL</name>
<feature type="chain" id="PRO_5045779643" description="Copper amine oxidase-like N-terminal domain-containing protein" evidence="2">
    <location>
        <begin position="32"/>
        <end position="475"/>
    </location>
</feature>
<dbReference type="EMBL" id="CP104067">
    <property type="protein sequence ID" value="WAH42126.1"/>
    <property type="molecule type" value="Genomic_DNA"/>
</dbReference>
<reference evidence="3" key="1">
    <citation type="submission" date="2022-08" db="EMBL/GenBank/DDBJ databases">
        <title>Alicyclobacillus fastidiosus DSM 17978, complete genome.</title>
        <authorList>
            <person name="Wang Q."/>
            <person name="Cai R."/>
            <person name="Wang Z."/>
        </authorList>
    </citation>
    <scope>NUCLEOTIDE SEQUENCE</scope>
    <source>
        <strain evidence="3">DSM 17978</strain>
    </source>
</reference>
<evidence type="ECO:0000313" key="4">
    <source>
        <dbReference type="Proteomes" id="UP001164761"/>
    </source>
</evidence>
<dbReference type="RefSeq" id="WP_268006020.1">
    <property type="nucleotide sequence ID" value="NZ_BSUT01000001.1"/>
</dbReference>
<keyword evidence="2" id="KW-0732">Signal</keyword>
<evidence type="ECO:0008006" key="5">
    <source>
        <dbReference type="Google" id="ProtNLM"/>
    </source>
</evidence>
<gene>
    <name evidence="3" type="ORF">NZD89_00985</name>
</gene>
<feature type="compositionally biased region" description="Polar residues" evidence="1">
    <location>
        <begin position="366"/>
        <end position="383"/>
    </location>
</feature>
<sequence length="475" mass="50165">MQSVVWKLSFTPLCALASLSLVVLNAPLVNASSTAHRVNVSVGGKRILTANSILAPDPMTGKTTSWLPAQDVETVARALGLSAYWVDGVDELQMMLPVGSTDPIKHTLTYHKPSAGEFVTLVDSKAVQYAPLRQANGSAGQSYLPVYYVMRTFQQLDVHSNWNGSSWTLSGHVANPSAPPAPGALNSTFQLTLANADPENVGLPAPPVPDAAPVTVTLPFNPSSQPSTLSFPDANQSVPLQDYMQTGKAEYIIQEPVANVESWFEQAYQLDGFHQTGSGQTGNVKTGEYSESLFFAPTDQQPNRSLNVAMSFQSEKTGQTLVEYWVADSVVPPRPADTYIPNGVTEVDVAFADSPGEATGGADGVNTAQGSASPQSSPEPITKVTNPSAIKQLTDTVNGLTEIDPPGISSGGSALSTDWQQATLVFITNTGQKFTVVTAKNGTLYAPVQIDGIPFVNGDGAVWNAIEQATGHTTS</sequence>
<evidence type="ECO:0000256" key="1">
    <source>
        <dbReference type="SAM" id="MobiDB-lite"/>
    </source>
</evidence>